<comment type="caution">
    <text evidence="2">The sequence shown here is derived from an EMBL/GenBank/DDBJ whole genome shotgun (WGS) entry which is preliminary data.</text>
</comment>
<evidence type="ECO:0000313" key="2">
    <source>
        <dbReference type="EMBL" id="CAB3977599.1"/>
    </source>
</evidence>
<evidence type="ECO:0000313" key="3">
    <source>
        <dbReference type="Proteomes" id="UP001152795"/>
    </source>
</evidence>
<dbReference type="GO" id="GO:0005615">
    <property type="term" value="C:extracellular space"/>
    <property type="evidence" value="ECO:0007669"/>
    <property type="project" value="TreeGrafter"/>
</dbReference>
<dbReference type="PANTHER" id="PTHR24024">
    <property type="entry name" value="PULMONARY SURFACTANT-ASSOCIATED PROTEIN A"/>
    <property type="match status" value="1"/>
</dbReference>
<protein>
    <submittedName>
        <fullName evidence="2">Uncharacterized protein</fullName>
    </submittedName>
</protein>
<sequence>MCNFACKNARRGSLKFKTEKIMACLKKAGLILWFVLITATLAFSSNDMDTSEFTQRRASNDLVKREDLKTKPSSCQGSPGLPGRDGRDGRDATLRGARGEKGAPGPAGSPGPQGESSSTGGVVYTRWGRKHCPATSKTLEMYSGVMGGAHYTNAGGGSNYLCLPLNPIYEKYVDGDQQAAHMHGVEYQPLGEQNKIFPDRNLDNDDAPCAVCHSKTRGSHMMIPARNICPAGWTMEYKGYLMAEHYGHKRTQFICVDGDPEATHGSYKDLNGALLYFVEGYCGSALPCPPYVHGRELTCVVCTQ</sequence>
<dbReference type="InterPro" id="IPR051077">
    <property type="entry name" value="Ca-dependent_lectin"/>
</dbReference>
<feature type="compositionally biased region" description="Low complexity" evidence="1">
    <location>
        <begin position="103"/>
        <end position="121"/>
    </location>
</feature>
<evidence type="ECO:0000256" key="1">
    <source>
        <dbReference type="SAM" id="MobiDB-lite"/>
    </source>
</evidence>
<name>A0A7D9HA04_PARCT</name>
<feature type="compositionally biased region" description="Basic and acidic residues" evidence="1">
    <location>
        <begin position="84"/>
        <end position="101"/>
    </location>
</feature>
<proteinExistence type="predicted"/>
<gene>
    <name evidence="2" type="ORF">PACLA_8A000540</name>
</gene>
<dbReference type="EMBL" id="CACRXK020000057">
    <property type="protein sequence ID" value="CAB3977599.1"/>
    <property type="molecule type" value="Genomic_DNA"/>
</dbReference>
<dbReference type="AlphaFoldDB" id="A0A7D9HA04"/>
<dbReference type="OrthoDB" id="6117306at2759"/>
<accession>A0A7D9HA04</accession>
<dbReference type="Proteomes" id="UP001152795">
    <property type="component" value="Unassembled WGS sequence"/>
</dbReference>
<reference evidence="2" key="1">
    <citation type="submission" date="2020-04" db="EMBL/GenBank/DDBJ databases">
        <authorList>
            <person name="Alioto T."/>
            <person name="Alioto T."/>
            <person name="Gomez Garrido J."/>
        </authorList>
    </citation>
    <scope>NUCLEOTIDE SEQUENCE</scope>
    <source>
        <strain evidence="2">A484AB</strain>
    </source>
</reference>
<keyword evidence="3" id="KW-1185">Reference proteome</keyword>
<feature type="region of interest" description="Disordered" evidence="1">
    <location>
        <begin position="62"/>
        <end position="121"/>
    </location>
</feature>
<organism evidence="2 3">
    <name type="scientific">Paramuricea clavata</name>
    <name type="common">Red gorgonian</name>
    <name type="synonym">Violescent sea-whip</name>
    <dbReference type="NCBI Taxonomy" id="317549"/>
    <lineage>
        <taxon>Eukaryota</taxon>
        <taxon>Metazoa</taxon>
        <taxon>Cnidaria</taxon>
        <taxon>Anthozoa</taxon>
        <taxon>Octocorallia</taxon>
        <taxon>Malacalcyonacea</taxon>
        <taxon>Plexauridae</taxon>
        <taxon>Paramuricea</taxon>
    </lineage>
</organism>
<dbReference type="PANTHER" id="PTHR24024:SF18">
    <property type="entry name" value="SHORT-CHAIN COLLAGEN C4-LIKE"/>
    <property type="match status" value="1"/>
</dbReference>